<sequence>MPPPPVPVKNTINEVEALARKMHGLDIGDVAYLGCYTRLVCLAPAAAQAWAPPKSRQVVNTPAPVHILPPTCSVSIPAPPVTTPTLPASIPASSQPVEPVTTEIKKEPAFRYESKANSPDAAKRLYETILGTTIPHLTISELLSISPELRKEAVEHSRSKALVATSSTPPLQIEHVTPLHEIHVTLNGTHSELVLLDEGPEIVIIRQDVWEKTNAPINQDVQMRMQTANGSSQEMAGCLEMLEIDVEGIKTWAHAYIVPEAPYCLLLGRPWQCLVCLSKTKDTDNVHVSVHDPRDPNNSQTIKTTPRPWAHPSLALITSMFSPITSFLSSSLTSSTDIYHTTLPTSSTNIHHPSSLTNSTNIYHTIPPIISSNTSSHSLSTTRLITPIPISRLVFSSFAEFLLQSYFDIDPVCRTFAYKKVVNKVKPVATTMPAHMRIIHRFPEDPLASLPLLSRTPPAFIPSTRLTQEQMNKLRVFKNEFLLPEEWKLTAHILMNNELVLAWDENASGTIISTHHYTHYRTYAMDSLPTSNSLRY</sequence>
<dbReference type="SUPFAM" id="SSF50630">
    <property type="entry name" value="Acid proteases"/>
    <property type="match status" value="1"/>
</dbReference>
<organism evidence="1 2">
    <name type="scientific">Suillus fuscotomentosus</name>
    <dbReference type="NCBI Taxonomy" id="1912939"/>
    <lineage>
        <taxon>Eukaryota</taxon>
        <taxon>Fungi</taxon>
        <taxon>Dikarya</taxon>
        <taxon>Basidiomycota</taxon>
        <taxon>Agaricomycotina</taxon>
        <taxon>Agaricomycetes</taxon>
        <taxon>Agaricomycetidae</taxon>
        <taxon>Boletales</taxon>
        <taxon>Suillineae</taxon>
        <taxon>Suillaceae</taxon>
        <taxon>Suillus</taxon>
    </lineage>
</organism>
<proteinExistence type="predicted"/>
<protein>
    <submittedName>
        <fullName evidence="1">Uncharacterized protein</fullName>
    </submittedName>
</protein>
<reference evidence="1" key="1">
    <citation type="journal article" date="2020" name="New Phytol.">
        <title>Comparative genomics reveals dynamic genome evolution in host specialist ectomycorrhizal fungi.</title>
        <authorList>
            <person name="Lofgren L.A."/>
            <person name="Nguyen N.H."/>
            <person name="Vilgalys R."/>
            <person name="Ruytinx J."/>
            <person name="Liao H.L."/>
            <person name="Branco S."/>
            <person name="Kuo A."/>
            <person name="LaButti K."/>
            <person name="Lipzen A."/>
            <person name="Andreopoulos W."/>
            <person name="Pangilinan J."/>
            <person name="Riley R."/>
            <person name="Hundley H."/>
            <person name="Na H."/>
            <person name="Barry K."/>
            <person name="Grigoriev I.V."/>
            <person name="Stajich J.E."/>
            <person name="Kennedy P.G."/>
        </authorList>
    </citation>
    <scope>NUCLEOTIDE SEQUENCE</scope>
    <source>
        <strain evidence="1">FC203</strain>
    </source>
</reference>
<dbReference type="CDD" id="cd00303">
    <property type="entry name" value="retropepsin_like"/>
    <property type="match status" value="1"/>
</dbReference>
<name>A0AAD4E9D5_9AGAM</name>
<evidence type="ECO:0000313" key="1">
    <source>
        <dbReference type="EMBL" id="KAG1902002.1"/>
    </source>
</evidence>
<accession>A0AAD4E9D5</accession>
<dbReference type="EMBL" id="JABBWK010000019">
    <property type="protein sequence ID" value="KAG1902002.1"/>
    <property type="molecule type" value="Genomic_DNA"/>
</dbReference>
<comment type="caution">
    <text evidence="1">The sequence shown here is derived from an EMBL/GenBank/DDBJ whole genome shotgun (WGS) entry which is preliminary data.</text>
</comment>
<evidence type="ECO:0000313" key="2">
    <source>
        <dbReference type="Proteomes" id="UP001195769"/>
    </source>
</evidence>
<dbReference type="AlphaFoldDB" id="A0AAD4E9D5"/>
<dbReference type="GeneID" id="64661066"/>
<keyword evidence="2" id="KW-1185">Reference proteome</keyword>
<dbReference type="RefSeq" id="XP_041227577.1">
    <property type="nucleotide sequence ID" value="XM_041366768.1"/>
</dbReference>
<dbReference type="Gene3D" id="2.40.70.10">
    <property type="entry name" value="Acid Proteases"/>
    <property type="match status" value="1"/>
</dbReference>
<dbReference type="InterPro" id="IPR021109">
    <property type="entry name" value="Peptidase_aspartic_dom_sf"/>
</dbReference>
<dbReference type="Proteomes" id="UP001195769">
    <property type="component" value="Unassembled WGS sequence"/>
</dbReference>
<gene>
    <name evidence="1" type="ORF">F5891DRAFT_1187029</name>
</gene>